<proteinExistence type="predicted"/>
<name>A0A3M7M2S2_9PLEO</name>
<dbReference type="AlphaFoldDB" id="A0A3M7M2S2"/>
<gene>
    <name evidence="2" type="ORF">GMOD_00002479</name>
</gene>
<reference evidence="2 3" key="1">
    <citation type="journal article" date="2014" name="PLoS ONE">
        <title>De novo Genome Assembly of the Fungal Plant Pathogen Pyrenophora semeniperda.</title>
        <authorList>
            <person name="Soliai M.M."/>
            <person name="Meyer S.E."/>
            <person name="Udall J.A."/>
            <person name="Elzinga D.E."/>
            <person name="Hermansen R.A."/>
            <person name="Bodily P.M."/>
            <person name="Hart A.A."/>
            <person name="Coleman C.E."/>
        </authorList>
    </citation>
    <scope>NUCLEOTIDE SEQUENCE [LARGE SCALE GENOMIC DNA]</scope>
    <source>
        <strain evidence="2 3">CCB06</strain>
        <tissue evidence="2">Mycelium</tissue>
    </source>
</reference>
<dbReference type="EMBL" id="KE747817">
    <property type="protein sequence ID" value="RMZ68684.1"/>
    <property type="molecule type" value="Genomic_DNA"/>
</dbReference>
<accession>A0A3M7M2S2</accession>
<evidence type="ECO:0000256" key="1">
    <source>
        <dbReference type="SAM" id="MobiDB-lite"/>
    </source>
</evidence>
<dbReference type="Proteomes" id="UP000265663">
    <property type="component" value="Unassembled WGS sequence"/>
</dbReference>
<sequence>MSEESPCCVSNVIPRVCMFSVGHQRRGPDQNLPTSNCSPCRSTSSVA</sequence>
<feature type="compositionally biased region" description="Polar residues" evidence="1">
    <location>
        <begin position="31"/>
        <end position="47"/>
    </location>
</feature>
<evidence type="ECO:0000313" key="2">
    <source>
        <dbReference type="EMBL" id="RMZ68684.1"/>
    </source>
</evidence>
<keyword evidence="3" id="KW-1185">Reference proteome</keyword>
<feature type="region of interest" description="Disordered" evidence="1">
    <location>
        <begin position="24"/>
        <end position="47"/>
    </location>
</feature>
<organism evidence="2 3">
    <name type="scientific">Pyrenophora seminiperda CCB06</name>
    <dbReference type="NCBI Taxonomy" id="1302712"/>
    <lineage>
        <taxon>Eukaryota</taxon>
        <taxon>Fungi</taxon>
        <taxon>Dikarya</taxon>
        <taxon>Ascomycota</taxon>
        <taxon>Pezizomycotina</taxon>
        <taxon>Dothideomycetes</taxon>
        <taxon>Pleosporomycetidae</taxon>
        <taxon>Pleosporales</taxon>
        <taxon>Pleosporineae</taxon>
        <taxon>Pleosporaceae</taxon>
        <taxon>Pyrenophora</taxon>
    </lineage>
</organism>
<evidence type="ECO:0000313" key="3">
    <source>
        <dbReference type="Proteomes" id="UP000265663"/>
    </source>
</evidence>
<protein>
    <submittedName>
        <fullName evidence="2">Uncharacterized protein</fullName>
    </submittedName>
</protein>